<comment type="caution">
    <text evidence="3">The sequence shown here is derived from an EMBL/GenBank/DDBJ whole genome shotgun (WGS) entry which is preliminary data.</text>
</comment>
<evidence type="ECO:0000259" key="2">
    <source>
        <dbReference type="PROSITE" id="PS50801"/>
    </source>
</evidence>
<feature type="compositionally biased region" description="Acidic residues" evidence="1">
    <location>
        <begin position="149"/>
        <end position="184"/>
    </location>
</feature>
<dbReference type="EMBL" id="DRTV01000194">
    <property type="protein sequence ID" value="HHF58317.1"/>
    <property type="molecule type" value="Genomic_DNA"/>
</dbReference>
<organism evidence="3">
    <name type="scientific">candidate division WOR-3 bacterium</name>
    <dbReference type="NCBI Taxonomy" id="2052148"/>
    <lineage>
        <taxon>Bacteria</taxon>
        <taxon>Bacteria division WOR-3</taxon>
    </lineage>
</organism>
<dbReference type="InterPro" id="IPR036513">
    <property type="entry name" value="STAS_dom_sf"/>
</dbReference>
<dbReference type="PANTHER" id="PTHR33745">
    <property type="entry name" value="RSBT ANTAGONIST PROTEIN RSBS-RELATED"/>
    <property type="match status" value="1"/>
</dbReference>
<evidence type="ECO:0000256" key="1">
    <source>
        <dbReference type="SAM" id="MobiDB-lite"/>
    </source>
</evidence>
<accession>A0A7C5MA25</accession>
<dbReference type="Gene3D" id="3.30.750.24">
    <property type="entry name" value="STAS domain"/>
    <property type="match status" value="1"/>
</dbReference>
<dbReference type="InterPro" id="IPR002645">
    <property type="entry name" value="STAS_dom"/>
</dbReference>
<sequence length="184" mass="20830">MYICEAICENLYKSASQGEIFMEEEIELSRVAMHISRGCLIVPIQIELYDEIILRIQKDILERVKDTGVKGVIIDVSGVEIIDSFFAQAICDTARMTYMLGATTVLAGLKPEVAASLVDLDIDFRDIQTAMDIEAGFQRLEPLVRPKEEPEEIEESEGEFDEDQEVQIGEDGEIEEEDNYKDEE</sequence>
<dbReference type="InterPro" id="IPR051932">
    <property type="entry name" value="Bact_StressResp_Reg"/>
</dbReference>
<feature type="domain" description="STAS" evidence="2">
    <location>
        <begin position="29"/>
        <end position="140"/>
    </location>
</feature>
<dbReference type="SUPFAM" id="SSF52091">
    <property type="entry name" value="SpoIIaa-like"/>
    <property type="match status" value="1"/>
</dbReference>
<protein>
    <submittedName>
        <fullName evidence="3">STAS domain-containing protein</fullName>
    </submittedName>
</protein>
<feature type="region of interest" description="Disordered" evidence="1">
    <location>
        <begin position="142"/>
        <end position="184"/>
    </location>
</feature>
<reference evidence="3" key="1">
    <citation type="journal article" date="2020" name="mSystems">
        <title>Genome- and Community-Level Interaction Insights into Carbon Utilization and Element Cycling Functions of Hydrothermarchaeota in Hydrothermal Sediment.</title>
        <authorList>
            <person name="Zhou Z."/>
            <person name="Liu Y."/>
            <person name="Xu W."/>
            <person name="Pan J."/>
            <person name="Luo Z.H."/>
            <person name="Li M."/>
        </authorList>
    </citation>
    <scope>NUCLEOTIDE SEQUENCE [LARGE SCALE GENOMIC DNA]</scope>
    <source>
        <strain evidence="3">HyVt-94</strain>
    </source>
</reference>
<dbReference type="CDD" id="cd07041">
    <property type="entry name" value="STAS_RsbR_RsbS_like"/>
    <property type="match status" value="1"/>
</dbReference>
<proteinExistence type="predicted"/>
<dbReference type="AlphaFoldDB" id="A0A7C5MA25"/>
<name>A0A7C5MA25_UNCW3</name>
<evidence type="ECO:0000313" key="3">
    <source>
        <dbReference type="EMBL" id="HHF58317.1"/>
    </source>
</evidence>
<dbReference type="PANTHER" id="PTHR33745:SF1">
    <property type="entry name" value="RSBT ANTAGONIST PROTEIN RSBS"/>
    <property type="match status" value="1"/>
</dbReference>
<dbReference type="Pfam" id="PF01740">
    <property type="entry name" value="STAS"/>
    <property type="match status" value="1"/>
</dbReference>
<dbReference type="PROSITE" id="PS50801">
    <property type="entry name" value="STAS"/>
    <property type="match status" value="1"/>
</dbReference>
<gene>
    <name evidence="3" type="ORF">ENL41_02710</name>
</gene>
<dbReference type="Proteomes" id="UP000886014">
    <property type="component" value="Unassembled WGS sequence"/>
</dbReference>